<name>C5KMY2_PERM5</name>
<feature type="non-terminal residue" evidence="3">
    <location>
        <position position="1"/>
    </location>
</feature>
<accession>C5KMY2</accession>
<evidence type="ECO:0000313" key="4">
    <source>
        <dbReference type="Proteomes" id="UP000007800"/>
    </source>
</evidence>
<evidence type="ECO:0000256" key="2">
    <source>
        <dbReference type="SAM" id="MobiDB-lite"/>
    </source>
</evidence>
<evidence type="ECO:0000313" key="3">
    <source>
        <dbReference type="EMBL" id="EER14290.1"/>
    </source>
</evidence>
<proteinExistence type="predicted"/>
<keyword evidence="1" id="KW-0238">DNA-binding</keyword>
<keyword evidence="4" id="KW-1185">Reference proteome</keyword>
<dbReference type="AlphaFoldDB" id="C5KMY2"/>
<feature type="region of interest" description="Disordered" evidence="2">
    <location>
        <begin position="16"/>
        <end position="56"/>
    </location>
</feature>
<dbReference type="Proteomes" id="UP000007800">
    <property type="component" value="Unassembled WGS sequence"/>
</dbReference>
<dbReference type="InterPro" id="IPR010998">
    <property type="entry name" value="Integrase_recombinase_N"/>
</dbReference>
<gene>
    <name evidence="3" type="ORF">Pmar_PMAR029365</name>
</gene>
<dbReference type="GeneID" id="9044290"/>
<reference evidence="3 4" key="1">
    <citation type="submission" date="2008-07" db="EMBL/GenBank/DDBJ databases">
        <authorList>
            <person name="El-Sayed N."/>
            <person name="Caler E."/>
            <person name="Inman J."/>
            <person name="Amedeo P."/>
            <person name="Hass B."/>
            <person name="Wortman J."/>
        </authorList>
    </citation>
    <scope>NUCLEOTIDE SEQUENCE [LARGE SCALE GENOMIC DNA]</scope>
    <source>
        <strain evidence="4">ATCC 50983 / TXsc</strain>
    </source>
</reference>
<evidence type="ECO:0000256" key="1">
    <source>
        <dbReference type="ARBA" id="ARBA00023125"/>
    </source>
</evidence>
<sequence>IALRICNILHGAGTRANNDAGRPRVRSSASRSRALSSGARYPMSVRRSGSENKQIPTINHDTVGTVLAAARAASTNRKYKSVISRYESLLSRMGMSPWPVCGSSLAVYISALTQEGRVQYTTIKDYVQKLRCANTLEHGRLSEQDSELVRLALLGASKILGVTSPKRARTLSKKGAVATFLYCPW</sequence>
<dbReference type="RefSeq" id="XP_002782495.1">
    <property type="nucleotide sequence ID" value="XM_002782449.1"/>
</dbReference>
<protein>
    <recommendedName>
        <fullName evidence="5">Core-binding (CB) domain-containing protein</fullName>
    </recommendedName>
</protein>
<dbReference type="Gene3D" id="1.10.150.130">
    <property type="match status" value="1"/>
</dbReference>
<feature type="compositionally biased region" description="Low complexity" evidence="2">
    <location>
        <begin position="26"/>
        <end position="40"/>
    </location>
</feature>
<dbReference type="EMBL" id="GG674496">
    <property type="protein sequence ID" value="EER14290.1"/>
    <property type="molecule type" value="Genomic_DNA"/>
</dbReference>
<dbReference type="SUPFAM" id="SSF47823">
    <property type="entry name" value="lambda integrase-like, N-terminal domain"/>
    <property type="match status" value="1"/>
</dbReference>
<dbReference type="InParanoid" id="C5KMY2"/>
<dbReference type="GO" id="GO:0003677">
    <property type="term" value="F:DNA binding"/>
    <property type="evidence" value="ECO:0007669"/>
    <property type="project" value="UniProtKB-KW"/>
</dbReference>
<organism evidence="4">
    <name type="scientific">Perkinsus marinus (strain ATCC 50983 / TXsc)</name>
    <dbReference type="NCBI Taxonomy" id="423536"/>
    <lineage>
        <taxon>Eukaryota</taxon>
        <taxon>Sar</taxon>
        <taxon>Alveolata</taxon>
        <taxon>Perkinsozoa</taxon>
        <taxon>Perkinsea</taxon>
        <taxon>Perkinsida</taxon>
        <taxon>Perkinsidae</taxon>
        <taxon>Perkinsus</taxon>
    </lineage>
</organism>
<evidence type="ECO:0008006" key="5">
    <source>
        <dbReference type="Google" id="ProtNLM"/>
    </source>
</evidence>
<dbReference type="OrthoDB" id="448808at2759"/>
<dbReference type="OMA" id="CANTLEH"/>